<protein>
    <submittedName>
        <fullName evidence="1">Uncharacterized protein</fullName>
    </submittedName>
</protein>
<feature type="non-terminal residue" evidence="1">
    <location>
        <position position="113"/>
    </location>
</feature>
<dbReference type="EMBL" id="CP144696">
    <property type="protein sequence ID" value="WVZ09245.1"/>
    <property type="molecule type" value="Genomic_DNA"/>
</dbReference>
<keyword evidence="2" id="KW-1185">Reference proteome</keyword>
<name>A0AAQ3NGF2_VIGMU</name>
<sequence>MTMEEGIVVAAAFTSRDRPLPQLLVRQERSVVSLLTMKTGFTEEGGGSTITTPWRRQGTSAAVAIWEERHLRPLFLSGRNPKNEIFLWPFMFQVAMQIQRSKSVEKLQTFSIP</sequence>
<gene>
    <name evidence="1" type="ORF">V8G54_013775</name>
</gene>
<reference evidence="1 2" key="1">
    <citation type="journal article" date="2023" name="Life. Sci Alliance">
        <title>Evolutionary insights into 3D genome organization and epigenetic landscape of Vigna mungo.</title>
        <authorList>
            <person name="Junaid A."/>
            <person name="Singh B."/>
            <person name="Bhatia S."/>
        </authorList>
    </citation>
    <scope>NUCLEOTIDE SEQUENCE [LARGE SCALE GENOMIC DNA]</scope>
    <source>
        <strain evidence="1">Urdbean</strain>
    </source>
</reference>
<dbReference type="Proteomes" id="UP001374535">
    <property type="component" value="Chromosome 5"/>
</dbReference>
<accession>A0AAQ3NGF2</accession>
<dbReference type="AlphaFoldDB" id="A0AAQ3NGF2"/>
<evidence type="ECO:0000313" key="1">
    <source>
        <dbReference type="EMBL" id="WVZ09245.1"/>
    </source>
</evidence>
<evidence type="ECO:0000313" key="2">
    <source>
        <dbReference type="Proteomes" id="UP001374535"/>
    </source>
</evidence>
<organism evidence="1 2">
    <name type="scientific">Vigna mungo</name>
    <name type="common">Black gram</name>
    <name type="synonym">Phaseolus mungo</name>
    <dbReference type="NCBI Taxonomy" id="3915"/>
    <lineage>
        <taxon>Eukaryota</taxon>
        <taxon>Viridiplantae</taxon>
        <taxon>Streptophyta</taxon>
        <taxon>Embryophyta</taxon>
        <taxon>Tracheophyta</taxon>
        <taxon>Spermatophyta</taxon>
        <taxon>Magnoliopsida</taxon>
        <taxon>eudicotyledons</taxon>
        <taxon>Gunneridae</taxon>
        <taxon>Pentapetalae</taxon>
        <taxon>rosids</taxon>
        <taxon>fabids</taxon>
        <taxon>Fabales</taxon>
        <taxon>Fabaceae</taxon>
        <taxon>Papilionoideae</taxon>
        <taxon>50 kb inversion clade</taxon>
        <taxon>NPAAA clade</taxon>
        <taxon>indigoferoid/millettioid clade</taxon>
        <taxon>Phaseoleae</taxon>
        <taxon>Vigna</taxon>
    </lineage>
</organism>
<proteinExistence type="predicted"/>